<organism evidence="3">
    <name type="scientific">Streptomyces xinghaiensis</name>
    <dbReference type="NCBI Taxonomy" id="1038928"/>
    <lineage>
        <taxon>Bacteria</taxon>
        <taxon>Bacillati</taxon>
        <taxon>Actinomycetota</taxon>
        <taxon>Actinomycetes</taxon>
        <taxon>Kitasatosporales</taxon>
        <taxon>Streptomycetaceae</taxon>
        <taxon>Streptomyces</taxon>
    </lineage>
</organism>
<accession>A0A068VNM6</accession>
<dbReference type="Gene3D" id="3.40.225.10">
    <property type="entry name" value="Class II aldolase/adducin N-terminal domain"/>
    <property type="match status" value="1"/>
</dbReference>
<dbReference type="InterPro" id="IPR001303">
    <property type="entry name" value="Aldolase_II/adducin_N"/>
</dbReference>
<sequence>MVRVATKDGGVLVLPPQEYGSVALTEAEAVAEAAGKSRMTYVRRHGLVFWATEYEECREMVERLGGGRPAAAEEAVPSCPGPGPGRASLRSTRKQ</sequence>
<reference evidence="3" key="1">
    <citation type="submission" date="2014-04" db="EMBL/GenBank/DDBJ databases">
        <title>Fluoroacetate from the marine-derived bacterium Streptomyces xinghaiensis NRRL B24674.</title>
        <authorList>
            <person name="Deng H."/>
            <person name="Yu Y."/>
            <person name="Ma L."/>
            <person name="Huang S."/>
            <person name="O'Hagan D."/>
            <person name="Tong H.M."/>
        </authorList>
    </citation>
    <scope>NUCLEOTIDE SEQUENCE</scope>
    <source>
        <strain evidence="3">NRRL B24674</strain>
    </source>
</reference>
<dbReference type="SUPFAM" id="SSF53639">
    <property type="entry name" value="AraD/HMP-PK domain-like"/>
    <property type="match status" value="1"/>
</dbReference>
<evidence type="ECO:0000256" key="1">
    <source>
        <dbReference type="SAM" id="MobiDB-lite"/>
    </source>
</evidence>
<name>A0A068VNM6_9ACTN</name>
<dbReference type="Pfam" id="PF00596">
    <property type="entry name" value="Aldolase_II"/>
    <property type="match status" value="1"/>
</dbReference>
<evidence type="ECO:0000259" key="2">
    <source>
        <dbReference type="Pfam" id="PF00596"/>
    </source>
</evidence>
<feature type="region of interest" description="Disordered" evidence="1">
    <location>
        <begin position="66"/>
        <end position="95"/>
    </location>
</feature>
<dbReference type="EMBL" id="HG975299">
    <property type="protein sequence ID" value="CDP39160.1"/>
    <property type="molecule type" value="Genomic_DNA"/>
</dbReference>
<gene>
    <name evidence="3" type="primary">flFT4</name>
</gene>
<feature type="domain" description="Class II aldolase/adducin N-terminal" evidence="2">
    <location>
        <begin position="9"/>
        <end position="63"/>
    </location>
</feature>
<evidence type="ECO:0000313" key="3">
    <source>
        <dbReference type="EMBL" id="CDP39160.1"/>
    </source>
</evidence>
<dbReference type="InterPro" id="IPR036409">
    <property type="entry name" value="Aldolase_II/adducin_N_sf"/>
</dbReference>
<dbReference type="AlphaFoldDB" id="A0A068VNM6"/>
<proteinExistence type="predicted"/>
<protein>
    <submittedName>
        <fullName evidence="3">Truncated FlFT4, 4-fluorothreonine biosynthesis</fullName>
    </submittedName>
</protein>